<organism evidence="2 3">
    <name type="scientific">Candidatus Nitrosocosmicus franklandianus</name>
    <dbReference type="NCBI Taxonomy" id="1798806"/>
    <lineage>
        <taxon>Archaea</taxon>
        <taxon>Nitrososphaerota</taxon>
        <taxon>Nitrososphaeria</taxon>
        <taxon>Nitrososphaerales</taxon>
        <taxon>Nitrososphaeraceae</taxon>
        <taxon>Candidatus Nitrosocosmicus</taxon>
    </lineage>
</organism>
<reference evidence="2 3" key="1">
    <citation type="submission" date="2019-02" db="EMBL/GenBank/DDBJ databases">
        <authorList>
            <person name="Lehtovirta-Morley E L."/>
        </authorList>
    </citation>
    <scope>NUCLEOTIDE SEQUENCE [LARGE SCALE GENOMIC DNA]</scope>
    <source>
        <strain evidence="2">NFRAN1</strain>
    </source>
</reference>
<feature type="transmembrane region" description="Helical" evidence="1">
    <location>
        <begin position="48"/>
        <end position="66"/>
    </location>
</feature>
<dbReference type="KEGG" id="nfn:NFRAN_2018"/>
<gene>
    <name evidence="2" type="ORF">NFRAN_2018</name>
</gene>
<evidence type="ECO:0000313" key="2">
    <source>
        <dbReference type="EMBL" id="VFJ14340.1"/>
    </source>
</evidence>
<keyword evidence="1" id="KW-0812">Transmembrane</keyword>
<name>A0A484I9E0_9ARCH</name>
<dbReference type="GeneID" id="39421305"/>
<keyword evidence="1" id="KW-0472">Membrane</keyword>
<dbReference type="RefSeq" id="WP_134484577.1">
    <property type="nucleotide sequence ID" value="NZ_LR216287.1"/>
</dbReference>
<evidence type="ECO:0000313" key="3">
    <source>
        <dbReference type="Proteomes" id="UP000294299"/>
    </source>
</evidence>
<sequence length="119" mass="13222">MSDNHSSRKDKNNRLLARSSTVTWPLIGGIVVIAFSILLLTLRAVVPSLVIMLAGISLIVYWLYLINTKNQRIKSKIDKKCLCAICEHTESNLCIQQKCICCSIAKGDKIVGHTNNPLQ</sequence>
<dbReference type="OrthoDB" id="11482at2157"/>
<evidence type="ECO:0000256" key="1">
    <source>
        <dbReference type="SAM" id="Phobius"/>
    </source>
</evidence>
<dbReference type="AlphaFoldDB" id="A0A484I9E0"/>
<dbReference type="Proteomes" id="UP000294299">
    <property type="component" value="Chromosome NFRAN"/>
</dbReference>
<protein>
    <submittedName>
        <fullName evidence="2">Uncharacterized protein</fullName>
    </submittedName>
</protein>
<feature type="transmembrane region" description="Helical" evidence="1">
    <location>
        <begin position="21"/>
        <end position="42"/>
    </location>
</feature>
<keyword evidence="3" id="KW-1185">Reference proteome</keyword>
<proteinExistence type="predicted"/>
<accession>A0A484I9E0</accession>
<dbReference type="EMBL" id="LR216287">
    <property type="protein sequence ID" value="VFJ14340.1"/>
    <property type="molecule type" value="Genomic_DNA"/>
</dbReference>
<keyword evidence="1" id="KW-1133">Transmembrane helix</keyword>